<feature type="region of interest" description="Disordered" evidence="1">
    <location>
        <begin position="200"/>
        <end position="220"/>
    </location>
</feature>
<feature type="compositionally biased region" description="Pro residues" evidence="1">
    <location>
        <begin position="211"/>
        <end position="220"/>
    </location>
</feature>
<feature type="compositionally biased region" description="Basic and acidic residues" evidence="1">
    <location>
        <begin position="200"/>
        <end position="209"/>
    </location>
</feature>
<dbReference type="Gene3D" id="1.10.1130.10">
    <property type="entry name" value="Flavocytochrome C3, Chain A"/>
    <property type="match status" value="1"/>
</dbReference>
<dbReference type="Proteomes" id="UP000032702">
    <property type="component" value="Unassembled WGS sequence"/>
</dbReference>
<name>Q08UE7_STIAD</name>
<reference evidence="3 4" key="1">
    <citation type="submission" date="2006-04" db="EMBL/GenBank/DDBJ databases">
        <authorList>
            <person name="Nierman W.C."/>
        </authorList>
    </citation>
    <scope>NUCLEOTIDE SEQUENCE [LARGE SCALE GENOMIC DNA]</scope>
    <source>
        <strain evidence="3 4">DW4/3-1</strain>
    </source>
</reference>
<sequence length="220" mass="24382">MTRVRITNSYRSIQLSRPLKRIPGGGLKILTRDDDVRNAFNHQMPCSVWGALLVPLAMRSSGSWILLFLLATSGIARAADFIGPESCKGCHPEAYNAWQQSKHARAMDSLSEAQKKDARCLSCHSPDQAQQATAHITCETCHGGGQYYAPEYVMKDAELARLVGLVDPSEKMCRTCHDASSPSLRPFNFVESLKAIDHWTPERARRAPRAEAPPPKPVKK</sequence>
<dbReference type="PATRIC" id="fig|378806.16.peg.3020"/>
<dbReference type="AlphaFoldDB" id="Q08UE7"/>
<dbReference type="SUPFAM" id="SSF48695">
    <property type="entry name" value="Multiheme cytochromes"/>
    <property type="match status" value="1"/>
</dbReference>
<accession>Q08UE7</accession>
<evidence type="ECO:0000313" key="3">
    <source>
        <dbReference type="EMBL" id="EAU64104.1"/>
    </source>
</evidence>
<comment type="caution">
    <text evidence="3">The sequence shown here is derived from an EMBL/GenBank/DDBJ whole genome shotgun (WGS) entry which is preliminary data.</text>
</comment>
<protein>
    <recommendedName>
        <fullName evidence="2">Cytochrome c-552/4 domain-containing protein</fullName>
    </recommendedName>
</protein>
<evidence type="ECO:0000256" key="1">
    <source>
        <dbReference type="SAM" id="MobiDB-lite"/>
    </source>
</evidence>
<dbReference type="InterPro" id="IPR036280">
    <property type="entry name" value="Multihaem_cyt_sf"/>
</dbReference>
<feature type="domain" description="Cytochrome c-552/4" evidence="2">
    <location>
        <begin position="87"/>
        <end position="143"/>
    </location>
</feature>
<dbReference type="EMBL" id="AAMD01000130">
    <property type="protein sequence ID" value="EAU64104.1"/>
    <property type="molecule type" value="Genomic_DNA"/>
</dbReference>
<proteinExistence type="predicted"/>
<dbReference type="Pfam" id="PF13435">
    <property type="entry name" value="Cytochrome_C554"/>
    <property type="match status" value="1"/>
</dbReference>
<gene>
    <name evidence="3" type="ORF">STIAU_7103</name>
</gene>
<organism evidence="3 4">
    <name type="scientific">Stigmatella aurantiaca (strain DW4/3-1)</name>
    <dbReference type="NCBI Taxonomy" id="378806"/>
    <lineage>
        <taxon>Bacteria</taxon>
        <taxon>Pseudomonadati</taxon>
        <taxon>Myxococcota</taxon>
        <taxon>Myxococcia</taxon>
        <taxon>Myxococcales</taxon>
        <taxon>Cystobacterineae</taxon>
        <taxon>Archangiaceae</taxon>
        <taxon>Stigmatella</taxon>
    </lineage>
</organism>
<dbReference type="InterPro" id="IPR023155">
    <property type="entry name" value="Cyt_c-552/4"/>
</dbReference>
<evidence type="ECO:0000259" key="2">
    <source>
        <dbReference type="Pfam" id="PF13435"/>
    </source>
</evidence>
<evidence type="ECO:0000313" key="4">
    <source>
        <dbReference type="Proteomes" id="UP000032702"/>
    </source>
</evidence>